<dbReference type="eggNOG" id="COG0424">
    <property type="taxonomic scope" value="Bacteria"/>
</dbReference>
<comment type="caution">
    <text evidence="4">Lacks conserved residue(s) required for the propagation of feature annotation.</text>
</comment>
<dbReference type="AlphaFoldDB" id="D4H7G5"/>
<dbReference type="Pfam" id="PF02545">
    <property type="entry name" value="Maf"/>
    <property type="match status" value="1"/>
</dbReference>
<dbReference type="InterPro" id="IPR003697">
    <property type="entry name" value="Maf-like"/>
</dbReference>
<dbReference type="GO" id="GO:0009117">
    <property type="term" value="P:nucleotide metabolic process"/>
    <property type="evidence" value="ECO:0007669"/>
    <property type="project" value="UniProtKB-KW"/>
</dbReference>
<comment type="cofactor">
    <cofactor evidence="1 4">
        <name>a divalent metal cation</name>
        <dbReference type="ChEBI" id="CHEBI:60240"/>
    </cofactor>
</comment>
<comment type="subcellular location">
    <subcellularLocation>
        <location evidence="4">Cytoplasm</location>
    </subcellularLocation>
</comment>
<dbReference type="InParanoid" id="D4H7G5"/>
<gene>
    <name evidence="5" type="ordered locus">Dacet_1192</name>
</gene>
<dbReference type="GO" id="GO:0036221">
    <property type="term" value="F:UTP diphosphatase activity"/>
    <property type="evidence" value="ECO:0007669"/>
    <property type="project" value="RHEA"/>
</dbReference>
<dbReference type="PaxDb" id="522772-Dacet_1192"/>
<dbReference type="PANTHER" id="PTHR43213">
    <property type="entry name" value="BIFUNCTIONAL DTTP/UTP PYROPHOSPHATASE/METHYLTRANSFERASE PROTEIN-RELATED"/>
    <property type="match status" value="1"/>
</dbReference>
<dbReference type="HOGENOM" id="CLU_040416_0_0_0"/>
<keyword evidence="3 4" id="KW-0546">Nucleotide metabolism</keyword>
<evidence type="ECO:0000256" key="4">
    <source>
        <dbReference type="HAMAP-Rule" id="MF_00528"/>
    </source>
</evidence>
<keyword evidence="2 4" id="KW-0378">Hydrolase</keyword>
<dbReference type="GO" id="GO:0005737">
    <property type="term" value="C:cytoplasm"/>
    <property type="evidence" value="ECO:0007669"/>
    <property type="project" value="UniProtKB-SubCell"/>
</dbReference>
<feature type="active site" description="Proton acceptor" evidence="4">
    <location>
        <position position="73"/>
    </location>
</feature>
<evidence type="ECO:0000256" key="2">
    <source>
        <dbReference type="ARBA" id="ARBA00022801"/>
    </source>
</evidence>
<dbReference type="RefSeq" id="WP_013010486.1">
    <property type="nucleotide sequence ID" value="NC_013943.1"/>
</dbReference>
<comment type="catalytic activity">
    <reaction evidence="4">
        <text>dTTP + H2O = dTMP + diphosphate + H(+)</text>
        <dbReference type="Rhea" id="RHEA:28534"/>
        <dbReference type="ChEBI" id="CHEBI:15377"/>
        <dbReference type="ChEBI" id="CHEBI:15378"/>
        <dbReference type="ChEBI" id="CHEBI:33019"/>
        <dbReference type="ChEBI" id="CHEBI:37568"/>
        <dbReference type="ChEBI" id="CHEBI:63528"/>
        <dbReference type="EC" id="3.6.1.9"/>
    </reaction>
</comment>
<dbReference type="HAMAP" id="MF_00528">
    <property type="entry name" value="Maf"/>
    <property type="match status" value="1"/>
</dbReference>
<evidence type="ECO:0000313" key="6">
    <source>
        <dbReference type="Proteomes" id="UP000002012"/>
    </source>
</evidence>
<dbReference type="NCBIfam" id="TIGR00172">
    <property type="entry name" value="maf"/>
    <property type="match status" value="1"/>
</dbReference>
<comment type="similarity">
    <text evidence="4">Belongs to the Maf family. YhdE subfamily.</text>
</comment>
<dbReference type="EMBL" id="CP001968">
    <property type="protein sequence ID" value="ADD67964.1"/>
    <property type="molecule type" value="Genomic_DNA"/>
</dbReference>
<dbReference type="Proteomes" id="UP000002012">
    <property type="component" value="Chromosome"/>
</dbReference>
<name>D4H7G5_DENA2</name>
<dbReference type="GO" id="GO:0036218">
    <property type="term" value="F:dTTP diphosphatase activity"/>
    <property type="evidence" value="ECO:0007669"/>
    <property type="project" value="RHEA"/>
</dbReference>
<dbReference type="SUPFAM" id="SSF52972">
    <property type="entry name" value="ITPase-like"/>
    <property type="match status" value="1"/>
</dbReference>
<evidence type="ECO:0000256" key="1">
    <source>
        <dbReference type="ARBA" id="ARBA00001968"/>
    </source>
</evidence>
<evidence type="ECO:0000256" key="3">
    <source>
        <dbReference type="ARBA" id="ARBA00023080"/>
    </source>
</evidence>
<feature type="site" description="Important for substrate specificity" evidence="4">
    <location>
        <position position="74"/>
    </location>
</feature>
<keyword evidence="6" id="KW-1185">Reference proteome</keyword>
<feature type="site" description="Important for substrate specificity" evidence="4">
    <location>
        <position position="16"/>
    </location>
</feature>
<dbReference type="PIRSF" id="PIRSF006305">
    <property type="entry name" value="Maf"/>
    <property type="match status" value="1"/>
</dbReference>
<proteinExistence type="inferred from homology"/>
<dbReference type="KEGG" id="dap:Dacet_1192"/>
<dbReference type="PANTHER" id="PTHR43213:SF5">
    <property type="entry name" value="BIFUNCTIONAL DTTP_UTP PYROPHOSPHATASE_METHYLTRANSFERASE PROTEIN-RELATED"/>
    <property type="match status" value="1"/>
</dbReference>
<organism evidence="5 6">
    <name type="scientific">Denitrovibrio acetiphilus (strain DSM 12809 / NBRC 114555 / N2460)</name>
    <dbReference type="NCBI Taxonomy" id="522772"/>
    <lineage>
        <taxon>Bacteria</taxon>
        <taxon>Pseudomonadati</taxon>
        <taxon>Deferribacterota</taxon>
        <taxon>Deferribacteres</taxon>
        <taxon>Deferribacterales</taxon>
        <taxon>Geovibrionaceae</taxon>
        <taxon>Denitrovibrio</taxon>
    </lineage>
</organism>
<keyword evidence="4" id="KW-0963">Cytoplasm</keyword>
<evidence type="ECO:0000313" key="5">
    <source>
        <dbReference type="EMBL" id="ADD67964.1"/>
    </source>
</evidence>
<comment type="function">
    <text evidence="4">Nucleoside triphosphate pyrophosphatase that hydrolyzes dTTP and UTP. May have a dual role in cell division arrest and in preventing the incorporation of modified nucleotides into cellular nucleic acids.</text>
</comment>
<dbReference type="EC" id="3.6.1.9" evidence="4"/>
<feature type="site" description="Important for substrate specificity" evidence="4">
    <location>
        <position position="158"/>
    </location>
</feature>
<protein>
    <recommendedName>
        <fullName evidence="4">dTTP/UTP pyrophosphatase</fullName>
        <shortName evidence="4">dTTPase/UTPase</shortName>
        <ecNumber evidence="4">3.6.1.9</ecNumber>
    </recommendedName>
    <alternativeName>
        <fullName evidence="4">Nucleoside triphosphate pyrophosphatase</fullName>
    </alternativeName>
    <alternativeName>
        <fullName evidence="4">Nucleotide pyrophosphatase</fullName>
        <shortName evidence="4">Nucleotide PPase</shortName>
    </alternativeName>
</protein>
<dbReference type="FunCoup" id="D4H7G5">
    <property type="interactions" value="309"/>
</dbReference>
<comment type="catalytic activity">
    <reaction evidence="4">
        <text>UTP + H2O = UMP + diphosphate + H(+)</text>
        <dbReference type="Rhea" id="RHEA:29395"/>
        <dbReference type="ChEBI" id="CHEBI:15377"/>
        <dbReference type="ChEBI" id="CHEBI:15378"/>
        <dbReference type="ChEBI" id="CHEBI:33019"/>
        <dbReference type="ChEBI" id="CHEBI:46398"/>
        <dbReference type="ChEBI" id="CHEBI:57865"/>
        <dbReference type="EC" id="3.6.1.9"/>
    </reaction>
</comment>
<dbReference type="STRING" id="522772.Dacet_1192"/>
<reference evidence="5 6" key="1">
    <citation type="journal article" date="2010" name="Stand. Genomic Sci.">
        <title>Complete genome sequence of Denitrovibrio acetiphilus type strain (N2460).</title>
        <authorList>
            <person name="Kiss H."/>
            <person name="Lang E."/>
            <person name="Lapidus A."/>
            <person name="Copeland A."/>
            <person name="Nolan M."/>
            <person name="Glavina Del Rio T."/>
            <person name="Chen F."/>
            <person name="Lucas S."/>
            <person name="Tice H."/>
            <person name="Cheng J.F."/>
            <person name="Han C."/>
            <person name="Goodwin L."/>
            <person name="Pitluck S."/>
            <person name="Liolios K."/>
            <person name="Pati A."/>
            <person name="Ivanova N."/>
            <person name="Mavromatis K."/>
            <person name="Chen A."/>
            <person name="Palaniappan K."/>
            <person name="Land M."/>
            <person name="Hauser L."/>
            <person name="Chang Y.J."/>
            <person name="Jeffries C.D."/>
            <person name="Detter J.C."/>
            <person name="Brettin T."/>
            <person name="Spring S."/>
            <person name="Rohde M."/>
            <person name="Goker M."/>
            <person name="Woyke T."/>
            <person name="Bristow J."/>
            <person name="Eisen J.A."/>
            <person name="Markowitz V."/>
            <person name="Hugenholtz P."/>
            <person name="Kyrpides N.C."/>
            <person name="Klenk H.P."/>
        </authorList>
    </citation>
    <scope>NUCLEOTIDE SEQUENCE [LARGE SCALE GENOMIC DNA]</scope>
    <source>
        <strain evidence="6">DSM 12809 / NBRC 114555 / N2460</strain>
    </source>
</reference>
<accession>D4H7G5</accession>
<dbReference type="Gene3D" id="3.90.950.10">
    <property type="match status" value="1"/>
</dbReference>
<dbReference type="InterPro" id="IPR029001">
    <property type="entry name" value="ITPase-like_fam"/>
</dbReference>
<dbReference type="CDD" id="cd00555">
    <property type="entry name" value="Maf"/>
    <property type="match status" value="1"/>
</dbReference>
<sequence length="200" mass="22685">MHLNFQKIILASGSPRRRELMTRIGINFQYVTSKAKEDMSPNIPVGELTIKNAAMKGYDVSNLYDEAFIIAADTIVSCEDRIFGKPKGEQDIMDALQFLRNKKHQVTTGVAIINKRAAVCERFYRTTDVYFKNYSDEFIRWYIKSEEPFDKAGSYAIQGKGSLMVEKIDGCYDNVVGLPVAELFERLIKFGVRPGGLNAY</sequence>